<keyword evidence="2" id="KW-1185">Reference proteome</keyword>
<sequence>MLTLLRSLVRGRRVPQQICHFSFHKNLTVYYGKVAADFAAETGRTYTHFNSFHRAFRQEAALDMRSLNNHCMDLDAIRKKTPHARFSLFLRDPRDLVVSGYFYHKRGAEAWSRAVDPTDETLATVNLRLPKRFLRPGESIATCFQRLSDAEGLDMEIEMRRPHFEAMRQWLRTVATSPHLMIKTYDAILADETSAFADLADHYHLSETEKQIWVGLATKYAARNLASEHIRNPSSAQWKQVLSAQQISLFDAEYADLLEPFRR</sequence>
<evidence type="ECO:0000313" key="1">
    <source>
        <dbReference type="EMBL" id="MBW3099053.1"/>
    </source>
</evidence>
<comment type="caution">
    <text evidence="1">The sequence shown here is derived from an EMBL/GenBank/DDBJ whole genome shotgun (WGS) entry which is preliminary data.</text>
</comment>
<evidence type="ECO:0000313" key="2">
    <source>
        <dbReference type="Proteomes" id="UP001430804"/>
    </source>
</evidence>
<protein>
    <recommendedName>
        <fullName evidence="3">Sulfotransferase domain-containing protein</fullName>
    </recommendedName>
</protein>
<proteinExistence type="predicted"/>
<evidence type="ECO:0008006" key="3">
    <source>
        <dbReference type="Google" id="ProtNLM"/>
    </source>
</evidence>
<reference evidence="1" key="1">
    <citation type="submission" date="2021-07" db="EMBL/GenBank/DDBJ databases">
        <title>Pseudohoeflea marina sp. nov. a polyhydroxyalcanoate-producing bacterium.</title>
        <authorList>
            <person name="Zheng W."/>
            <person name="Yu S."/>
            <person name="Huang Y."/>
        </authorList>
    </citation>
    <scope>NUCLEOTIDE SEQUENCE</scope>
    <source>
        <strain evidence="1">DP4N28-3</strain>
    </source>
</reference>
<organism evidence="1 2">
    <name type="scientific">Pseudohoeflea coraliihabitans</name>
    <dbReference type="NCBI Taxonomy" id="2860393"/>
    <lineage>
        <taxon>Bacteria</taxon>
        <taxon>Pseudomonadati</taxon>
        <taxon>Pseudomonadota</taxon>
        <taxon>Alphaproteobacteria</taxon>
        <taxon>Hyphomicrobiales</taxon>
        <taxon>Rhizobiaceae</taxon>
        <taxon>Pseudohoeflea</taxon>
    </lineage>
</organism>
<accession>A0ABS6WSX2</accession>
<name>A0ABS6WSX2_9HYPH</name>
<dbReference type="RefSeq" id="WP_219203385.1">
    <property type="nucleotide sequence ID" value="NZ_JAHWQX010000005.1"/>
</dbReference>
<dbReference type="EMBL" id="JAHWQX010000005">
    <property type="protein sequence ID" value="MBW3099053.1"/>
    <property type="molecule type" value="Genomic_DNA"/>
</dbReference>
<gene>
    <name evidence="1" type="ORF">KY465_17375</name>
</gene>
<dbReference type="Proteomes" id="UP001430804">
    <property type="component" value="Unassembled WGS sequence"/>
</dbReference>